<proteinExistence type="inferred from homology"/>
<dbReference type="InterPro" id="IPR039809">
    <property type="entry name" value="Chemokine_b/g/d"/>
</dbReference>
<dbReference type="FunFam" id="2.40.50.40:FF:000002">
    <property type="entry name" value="C-C motif chemokine"/>
    <property type="match status" value="1"/>
</dbReference>
<evidence type="ECO:0000256" key="6">
    <source>
        <dbReference type="RuleBase" id="RU361150"/>
    </source>
</evidence>
<dbReference type="PROSITE" id="PS00472">
    <property type="entry name" value="SMALL_CYTOKINES_CC"/>
    <property type="match status" value="1"/>
</dbReference>
<evidence type="ECO:0000256" key="3">
    <source>
        <dbReference type="ARBA" id="ARBA00022514"/>
    </source>
</evidence>
<keyword evidence="4 6" id="KW-0732">Signal</keyword>
<dbReference type="GeneTree" id="ENSGT01100000263482"/>
<dbReference type="Pfam" id="PF00048">
    <property type="entry name" value="IL8"/>
    <property type="match status" value="1"/>
</dbReference>
<dbReference type="KEGG" id="ptex:113441513"/>
<feature type="domain" description="Chemokine interleukin-8-like" evidence="7">
    <location>
        <begin position="31"/>
        <end position="89"/>
    </location>
</feature>
<dbReference type="GO" id="GO:0005615">
    <property type="term" value="C:extracellular space"/>
    <property type="evidence" value="ECO:0007669"/>
    <property type="project" value="UniProtKB-KW"/>
</dbReference>
<evidence type="ECO:0000313" key="9">
    <source>
        <dbReference type="Proteomes" id="UP000472273"/>
    </source>
</evidence>
<evidence type="ECO:0000256" key="5">
    <source>
        <dbReference type="ARBA" id="ARBA00023157"/>
    </source>
</evidence>
<organism evidence="8 9">
    <name type="scientific">Pseudonaja textilis</name>
    <name type="common">Eastern brown snake</name>
    <dbReference type="NCBI Taxonomy" id="8673"/>
    <lineage>
        <taxon>Eukaryota</taxon>
        <taxon>Metazoa</taxon>
        <taxon>Chordata</taxon>
        <taxon>Craniata</taxon>
        <taxon>Vertebrata</taxon>
        <taxon>Euteleostomi</taxon>
        <taxon>Lepidosauria</taxon>
        <taxon>Squamata</taxon>
        <taxon>Bifurcata</taxon>
        <taxon>Unidentata</taxon>
        <taxon>Episquamata</taxon>
        <taxon>Toxicofera</taxon>
        <taxon>Serpentes</taxon>
        <taxon>Colubroidea</taxon>
        <taxon>Elapidae</taxon>
        <taxon>Hydrophiinae</taxon>
        <taxon>Pseudonaja</taxon>
    </lineage>
</organism>
<dbReference type="PANTHER" id="PTHR12015:SF103">
    <property type="entry name" value="C-C MOTIF CHEMOKINE 4-RELATED"/>
    <property type="match status" value="1"/>
</dbReference>
<dbReference type="InterPro" id="IPR000827">
    <property type="entry name" value="Chemokine_CC_CS"/>
</dbReference>
<dbReference type="Gene3D" id="2.40.50.40">
    <property type="match status" value="1"/>
</dbReference>
<evidence type="ECO:0000256" key="2">
    <source>
        <dbReference type="ARBA" id="ARBA00022500"/>
    </source>
</evidence>
<keyword evidence="9" id="KW-1185">Reference proteome</keyword>
<dbReference type="GO" id="GO:0030335">
    <property type="term" value="P:positive regulation of cell migration"/>
    <property type="evidence" value="ECO:0007669"/>
    <property type="project" value="TreeGrafter"/>
</dbReference>
<dbReference type="Proteomes" id="UP000472273">
    <property type="component" value="Unplaced"/>
</dbReference>
<dbReference type="GO" id="GO:0006954">
    <property type="term" value="P:inflammatory response"/>
    <property type="evidence" value="ECO:0007669"/>
    <property type="project" value="TreeGrafter"/>
</dbReference>
<dbReference type="GO" id="GO:0048020">
    <property type="term" value="F:CCR chemokine receptor binding"/>
    <property type="evidence" value="ECO:0007669"/>
    <property type="project" value="TreeGrafter"/>
</dbReference>
<keyword evidence="5" id="KW-1015">Disulfide bond</keyword>
<name>A0A670Z0Y3_PSETE</name>
<dbReference type="PANTHER" id="PTHR12015">
    <property type="entry name" value="SMALL INDUCIBLE CYTOKINE A"/>
    <property type="match status" value="1"/>
</dbReference>
<dbReference type="OrthoDB" id="9447832at2759"/>
<dbReference type="GeneID" id="113441513"/>
<evidence type="ECO:0000259" key="7">
    <source>
        <dbReference type="SMART" id="SM00199"/>
    </source>
</evidence>
<feature type="chain" id="PRO_5025716709" description="C-C motif chemokine" evidence="6">
    <location>
        <begin position="28"/>
        <end position="101"/>
    </location>
</feature>
<feature type="signal peptide" evidence="6">
    <location>
        <begin position="1"/>
        <end position="27"/>
    </location>
</feature>
<evidence type="ECO:0000256" key="1">
    <source>
        <dbReference type="ARBA" id="ARBA00010868"/>
    </source>
</evidence>
<dbReference type="Ensembl" id="ENSPTXT00000015132.1">
    <property type="protein sequence ID" value="ENSPTXP00000014671.1"/>
    <property type="gene ID" value="ENSPTXG00000010155.1"/>
</dbReference>
<dbReference type="SMART" id="SM00199">
    <property type="entry name" value="SCY"/>
    <property type="match status" value="1"/>
</dbReference>
<dbReference type="InterPro" id="IPR001811">
    <property type="entry name" value="Chemokine_IL8-like_dom"/>
</dbReference>
<gene>
    <name evidence="8" type="primary">LOC113441513</name>
</gene>
<evidence type="ECO:0000313" key="8">
    <source>
        <dbReference type="Ensembl" id="ENSPTXP00000014671.1"/>
    </source>
</evidence>
<dbReference type="GO" id="GO:0008009">
    <property type="term" value="F:chemokine activity"/>
    <property type="evidence" value="ECO:0007669"/>
    <property type="project" value="InterPro"/>
</dbReference>
<dbReference type="GO" id="GO:0061844">
    <property type="term" value="P:antimicrobial humoral immune response mediated by antimicrobial peptide"/>
    <property type="evidence" value="ECO:0007669"/>
    <property type="project" value="TreeGrafter"/>
</dbReference>
<dbReference type="AlphaFoldDB" id="A0A670Z0Y3"/>
<dbReference type="OMA" id="SCAKKAY"/>
<dbReference type="GO" id="GO:0048245">
    <property type="term" value="P:eosinophil chemotaxis"/>
    <property type="evidence" value="ECO:0007669"/>
    <property type="project" value="TreeGrafter"/>
</dbReference>
<protein>
    <recommendedName>
        <fullName evidence="6">C-C motif chemokine</fullName>
    </recommendedName>
</protein>
<evidence type="ECO:0000256" key="4">
    <source>
        <dbReference type="ARBA" id="ARBA00022729"/>
    </source>
</evidence>
<dbReference type="RefSeq" id="XP_026564339.1">
    <property type="nucleotide sequence ID" value="XM_026708554.1"/>
</dbReference>
<comment type="subcellular location">
    <subcellularLocation>
        <location evidence="6">Secreted</location>
    </subcellularLocation>
</comment>
<dbReference type="GO" id="GO:0070098">
    <property type="term" value="P:chemokine-mediated signaling pathway"/>
    <property type="evidence" value="ECO:0007669"/>
    <property type="project" value="TreeGrafter"/>
</dbReference>
<dbReference type="SUPFAM" id="SSF54117">
    <property type="entry name" value="Interleukin 8-like chemokines"/>
    <property type="match status" value="1"/>
</dbReference>
<keyword evidence="2 6" id="KW-0145">Chemotaxis</keyword>
<reference evidence="8" key="2">
    <citation type="submission" date="2025-09" db="UniProtKB">
        <authorList>
            <consortium name="Ensembl"/>
        </authorList>
    </citation>
    <scope>IDENTIFICATION</scope>
</reference>
<accession>A0A670Z0Y3</accession>
<sequence>MRASAQTAGALALLALLVLMLSSSILAYDSPTSCCFSYTKKKIPRNLVTDFYETNGRCSQPAVVFITRRKLLLCSNPAEKWVQDYMNYLKVNRTVSTTQAY</sequence>
<reference evidence="8" key="1">
    <citation type="submission" date="2025-08" db="UniProtKB">
        <authorList>
            <consortium name="Ensembl"/>
        </authorList>
    </citation>
    <scope>IDENTIFICATION</scope>
</reference>
<dbReference type="InterPro" id="IPR036048">
    <property type="entry name" value="Interleukin_8-like_sf"/>
</dbReference>
<dbReference type="CDD" id="cd00272">
    <property type="entry name" value="Chemokine_CC"/>
    <property type="match status" value="1"/>
</dbReference>
<keyword evidence="3 6" id="KW-0202">Cytokine</keyword>
<comment type="similarity">
    <text evidence="1 6">Belongs to the intercrine beta (chemokine CC) family.</text>
</comment>
<keyword evidence="6" id="KW-0964">Secreted</keyword>